<name>A0A850RFC9_9GAMM</name>
<dbReference type="InterPro" id="IPR037053">
    <property type="entry name" value="Phage_tail_collar_dom_sf"/>
</dbReference>
<evidence type="ECO:0000313" key="3">
    <source>
        <dbReference type="Proteomes" id="UP000592294"/>
    </source>
</evidence>
<sequence>MPALACSSESYIGSVCIVAFGFCPQGYAEANGQLLPISQNTALFSLLGNYYGGDGRSNFALPDLRGRTPVHVGQGPGLANWIELASQGGAETVTLTPSQLPGTTTSVTATDVVIDMAQDPHGAKDGGSAASVTASRVSVALTGANQPVSIRDPYLGMRYCIALQGYYPPRP</sequence>
<evidence type="ECO:0000259" key="1">
    <source>
        <dbReference type="Pfam" id="PF07484"/>
    </source>
</evidence>
<accession>A0A850RFC9</accession>
<keyword evidence="3" id="KW-1185">Reference proteome</keyword>
<proteinExistence type="predicted"/>
<protein>
    <submittedName>
        <fullName evidence="2">Phage tail protein</fullName>
    </submittedName>
</protein>
<feature type="domain" description="Phage tail collar" evidence="1">
    <location>
        <begin position="13"/>
        <end position="69"/>
    </location>
</feature>
<dbReference type="EMBL" id="JABZEO010000007">
    <property type="protein sequence ID" value="NVZ09882.1"/>
    <property type="molecule type" value="Genomic_DNA"/>
</dbReference>
<organism evidence="2 3">
    <name type="scientific">Allochromatium humboldtianum</name>
    <dbReference type="NCBI Taxonomy" id="504901"/>
    <lineage>
        <taxon>Bacteria</taxon>
        <taxon>Pseudomonadati</taxon>
        <taxon>Pseudomonadota</taxon>
        <taxon>Gammaproteobacteria</taxon>
        <taxon>Chromatiales</taxon>
        <taxon>Chromatiaceae</taxon>
        <taxon>Allochromatium</taxon>
    </lineage>
</organism>
<comment type="caution">
    <text evidence="2">The sequence shown here is derived from an EMBL/GenBank/DDBJ whole genome shotgun (WGS) entry which is preliminary data.</text>
</comment>
<dbReference type="AlphaFoldDB" id="A0A850RFC9"/>
<dbReference type="Proteomes" id="UP000592294">
    <property type="component" value="Unassembled WGS sequence"/>
</dbReference>
<evidence type="ECO:0000313" key="2">
    <source>
        <dbReference type="EMBL" id="NVZ09882.1"/>
    </source>
</evidence>
<dbReference type="SUPFAM" id="SSF88874">
    <property type="entry name" value="Receptor-binding domain of short tail fibre protein gp12"/>
    <property type="match status" value="1"/>
</dbReference>
<reference evidence="2 3" key="1">
    <citation type="submission" date="2020-06" db="EMBL/GenBank/DDBJ databases">
        <title>Whole-genome sequence of Allochromatium humboldtianum DSM 21881, type strain.</title>
        <authorList>
            <person name="Kyndt J.A."/>
            <person name="Meyer T.E."/>
        </authorList>
    </citation>
    <scope>NUCLEOTIDE SEQUENCE [LARGE SCALE GENOMIC DNA]</scope>
    <source>
        <strain evidence="2 3">DSM 21881</strain>
    </source>
</reference>
<dbReference type="Gene3D" id="3.90.1340.10">
    <property type="entry name" value="Phage tail collar domain"/>
    <property type="match status" value="1"/>
</dbReference>
<dbReference type="InterPro" id="IPR011083">
    <property type="entry name" value="Phage_tail_collar_dom"/>
</dbReference>
<dbReference type="Pfam" id="PF07484">
    <property type="entry name" value="Collar"/>
    <property type="match status" value="1"/>
</dbReference>
<gene>
    <name evidence="2" type="ORF">HW932_11480</name>
</gene>